<dbReference type="STRING" id="30069.A0A182YTB6"/>
<dbReference type="InterPro" id="IPR036397">
    <property type="entry name" value="RNaseH_sf"/>
</dbReference>
<dbReference type="VEuPathDB" id="VectorBase:ASTEI11702"/>
<dbReference type="AlphaFoldDB" id="A0A182YTB6"/>
<dbReference type="OMA" id="TEMTERN"/>
<evidence type="ECO:0008006" key="3">
    <source>
        <dbReference type="Google" id="ProtNLM"/>
    </source>
</evidence>
<accession>A0A182YTB6</accession>
<name>A0A182YTB6_ANOST</name>
<reference evidence="1" key="2">
    <citation type="submission" date="2020-05" db="UniProtKB">
        <authorList>
            <consortium name="EnsemblMetazoa"/>
        </authorList>
    </citation>
    <scope>IDENTIFICATION</scope>
    <source>
        <strain evidence="1">Indian</strain>
    </source>
</reference>
<organism evidence="1 2">
    <name type="scientific">Anopheles stephensi</name>
    <name type="common">Indo-Pakistan malaria mosquito</name>
    <dbReference type="NCBI Taxonomy" id="30069"/>
    <lineage>
        <taxon>Eukaryota</taxon>
        <taxon>Metazoa</taxon>
        <taxon>Ecdysozoa</taxon>
        <taxon>Arthropoda</taxon>
        <taxon>Hexapoda</taxon>
        <taxon>Insecta</taxon>
        <taxon>Pterygota</taxon>
        <taxon>Neoptera</taxon>
        <taxon>Endopterygota</taxon>
        <taxon>Diptera</taxon>
        <taxon>Nematocera</taxon>
        <taxon>Culicoidea</taxon>
        <taxon>Culicidae</taxon>
        <taxon>Anophelinae</taxon>
        <taxon>Anopheles</taxon>
    </lineage>
</organism>
<dbReference type="Gene3D" id="3.30.420.10">
    <property type="entry name" value="Ribonuclease H-like superfamily/Ribonuclease H"/>
    <property type="match status" value="1"/>
</dbReference>
<dbReference type="EnsemblMetazoa" id="ASTEI11702-RA">
    <property type="protein sequence ID" value="ASTEI11702-PA"/>
    <property type="gene ID" value="ASTEI11702"/>
</dbReference>
<reference evidence="2" key="1">
    <citation type="journal article" date="2014" name="Genome Biol.">
        <title>Genome analysis of a major urban malaria vector mosquito, Anopheles stephensi.</title>
        <authorList>
            <person name="Jiang X."/>
            <person name="Peery A."/>
            <person name="Hall A.B."/>
            <person name="Sharma A."/>
            <person name="Chen X.G."/>
            <person name="Waterhouse R.M."/>
            <person name="Komissarov A."/>
            <person name="Riehle M.M."/>
            <person name="Shouche Y."/>
            <person name="Sharakhova M.V."/>
            <person name="Lawson D."/>
            <person name="Pakpour N."/>
            <person name="Arensburger P."/>
            <person name="Davidson V.L."/>
            <person name="Eiglmeier K."/>
            <person name="Emrich S."/>
            <person name="George P."/>
            <person name="Kennedy R.C."/>
            <person name="Mane S.P."/>
            <person name="Maslen G."/>
            <person name="Oringanje C."/>
            <person name="Qi Y."/>
            <person name="Settlage R."/>
            <person name="Tojo M."/>
            <person name="Tubio J.M."/>
            <person name="Unger M.F."/>
            <person name="Wang B."/>
            <person name="Vernick K.D."/>
            <person name="Ribeiro J.M."/>
            <person name="James A.A."/>
            <person name="Michel K."/>
            <person name="Riehle M.A."/>
            <person name="Luckhart S."/>
            <person name="Sharakhov I.V."/>
            <person name="Tu Z."/>
        </authorList>
    </citation>
    <scope>NUCLEOTIDE SEQUENCE [LARGE SCALE GENOMIC DNA]</scope>
    <source>
        <strain evidence="2">Indian</strain>
    </source>
</reference>
<proteinExistence type="predicted"/>
<evidence type="ECO:0000313" key="2">
    <source>
        <dbReference type="Proteomes" id="UP000076408"/>
    </source>
</evidence>
<dbReference type="Proteomes" id="UP000076408">
    <property type="component" value="Unassembled WGS sequence"/>
</dbReference>
<protein>
    <recommendedName>
        <fullName evidence="3">Integrase catalytic domain-containing protein</fullName>
    </recommendedName>
</protein>
<sequence>MLSKTTDPNDHSDWSLKLRSLEYALNNTVHSSTRFTPSTLLFGTDQRGPQVDELTEFLKEKTNPVQANLAIIRQKASDNILQSQIINEEQFSKKHRPAIQFQVGDFVVIRNVDNSTNGPYIIHKRLPNDRYVVRDIDGMQHTQIPYDGVLEADKLREWISPAADLVFDDSDS</sequence>
<evidence type="ECO:0000313" key="1">
    <source>
        <dbReference type="EnsemblMetazoa" id="ASTEI11702-PA"/>
    </source>
</evidence>
<keyword evidence="2" id="KW-1185">Reference proteome</keyword>
<dbReference type="GO" id="GO:0003676">
    <property type="term" value="F:nucleic acid binding"/>
    <property type="evidence" value="ECO:0007669"/>
    <property type="project" value="InterPro"/>
</dbReference>